<feature type="transmembrane region" description="Helical" evidence="2">
    <location>
        <begin position="234"/>
        <end position="251"/>
    </location>
</feature>
<reference evidence="3 4" key="1">
    <citation type="submission" date="2024-02" db="EMBL/GenBank/DDBJ databases">
        <title>Janibacter sp. nov., isolated from gut of marine sandworm.</title>
        <authorList>
            <person name="Kim B."/>
            <person name="Jun M.O."/>
            <person name="Shin N.-R."/>
        </authorList>
    </citation>
    <scope>NUCLEOTIDE SEQUENCE [LARGE SCALE GENOMIC DNA]</scope>
    <source>
        <strain evidence="3 4">A1S7</strain>
    </source>
</reference>
<feature type="transmembrane region" description="Helical" evidence="2">
    <location>
        <begin position="595"/>
        <end position="613"/>
    </location>
</feature>
<feature type="region of interest" description="Disordered" evidence="1">
    <location>
        <begin position="45"/>
        <end position="70"/>
    </location>
</feature>
<feature type="transmembrane region" description="Helical" evidence="2">
    <location>
        <begin position="442"/>
        <end position="463"/>
    </location>
</feature>
<evidence type="ECO:0000313" key="4">
    <source>
        <dbReference type="Proteomes" id="UP001382727"/>
    </source>
</evidence>
<proteinExistence type="predicted"/>
<keyword evidence="2" id="KW-0812">Transmembrane</keyword>
<evidence type="ECO:0000313" key="3">
    <source>
        <dbReference type="EMBL" id="WXB76772.1"/>
    </source>
</evidence>
<dbReference type="PANTHER" id="PTHR38434">
    <property type="entry name" value="BLL2549 PROTEIN"/>
    <property type="match status" value="1"/>
</dbReference>
<feature type="transmembrane region" description="Helical" evidence="2">
    <location>
        <begin position="536"/>
        <end position="557"/>
    </location>
</feature>
<feature type="transmembrane region" description="Helical" evidence="2">
    <location>
        <begin position="152"/>
        <end position="172"/>
    </location>
</feature>
<feature type="transmembrane region" description="Helical" evidence="2">
    <location>
        <begin position="358"/>
        <end position="377"/>
    </location>
</feature>
<sequence length="639" mass="64843">MSMSGDPTLQSVRELEDEFAEAMSRMYVVGNDLARLRARLDREVPPQQWASAPHAHEPTGAAPPSVPPVAPVADGPAVAAAGAPGAVTAPPVARSPFAIAQPPPAPHRPSTPWWQRDGVVARLLAVVGTGITLIGVAFLLALAIQMGVFGPLARVASGAVLATALVIAAVIVRRRQASTVGALGLAATGIATGYLDVIAITAVYEWVPAAVGLAIAGLVTIGGLLLARAWDSELLAGIAVLGVAALAPVIAHDQMRLVGQFLLVLTIASWPAQIARRWHVLELIRIIPTAIVIALLPAFAVPVDTVILLAALLAGFVLATGLAGVLVDRAPTQTGIAVPVVAVPVLSAALAAERATGATLMVGLTLALLIVAALTAGTRPREGAGSDTLLLTGCCLYTAGVTSLVSAALLADETGWTTPALLLVCVLWAGAALALRESTVLGTGLLTSVLPLLLTVGLVPYAIDRTLASQVEPAHLVAAALAVILLLVLARTVTEVHPRAGLVSGVLLAGALLGAGGTVIITGVLVGGLVDDPQGGFTAGQAGATLLWLSTAAVLLLRGLRGSTLAVPAGLTITALSVAKLLFFDLSFLDGIPRVLSFIVGGLIVLGMGTGYAQALERSRRDHGPVDKSADDSRDPHTV</sequence>
<dbReference type="EMBL" id="CP144913">
    <property type="protein sequence ID" value="WXB76772.1"/>
    <property type="molecule type" value="Genomic_DNA"/>
</dbReference>
<evidence type="ECO:0000256" key="2">
    <source>
        <dbReference type="SAM" id="Phobius"/>
    </source>
</evidence>
<name>A0ABZ2MI90_9MICO</name>
<organism evidence="3 4">
    <name type="scientific">Janibacter alittae</name>
    <dbReference type="NCBI Taxonomy" id="3115209"/>
    <lineage>
        <taxon>Bacteria</taxon>
        <taxon>Bacillati</taxon>
        <taxon>Actinomycetota</taxon>
        <taxon>Actinomycetes</taxon>
        <taxon>Micrococcales</taxon>
        <taxon>Intrasporangiaceae</taxon>
        <taxon>Janibacter</taxon>
    </lineage>
</organism>
<keyword evidence="2" id="KW-1133">Transmembrane helix</keyword>
<feature type="transmembrane region" description="Helical" evidence="2">
    <location>
        <begin position="475"/>
        <end position="494"/>
    </location>
</feature>
<feature type="transmembrane region" description="Helical" evidence="2">
    <location>
        <begin position="564"/>
        <end position="583"/>
    </location>
</feature>
<dbReference type="Pfam" id="PF10101">
    <property type="entry name" value="DUF2339"/>
    <property type="match status" value="2"/>
</dbReference>
<keyword evidence="2" id="KW-0472">Membrane</keyword>
<gene>
    <name evidence="3" type="ORF">V1351_01560</name>
</gene>
<dbReference type="Proteomes" id="UP001382727">
    <property type="component" value="Chromosome"/>
</dbReference>
<feature type="transmembrane region" description="Helical" evidence="2">
    <location>
        <begin position="416"/>
        <end position="435"/>
    </location>
</feature>
<feature type="transmembrane region" description="Helical" evidence="2">
    <location>
        <begin position="282"/>
        <end position="300"/>
    </location>
</feature>
<feature type="transmembrane region" description="Helical" evidence="2">
    <location>
        <begin position="506"/>
        <end position="530"/>
    </location>
</feature>
<feature type="transmembrane region" description="Helical" evidence="2">
    <location>
        <begin position="389"/>
        <end position="410"/>
    </location>
</feature>
<feature type="transmembrane region" description="Helical" evidence="2">
    <location>
        <begin position="334"/>
        <end position="352"/>
    </location>
</feature>
<dbReference type="InterPro" id="IPR019286">
    <property type="entry name" value="DUF2339_TM"/>
</dbReference>
<feature type="region of interest" description="Disordered" evidence="1">
    <location>
        <begin position="617"/>
        <end position="639"/>
    </location>
</feature>
<evidence type="ECO:0000256" key="1">
    <source>
        <dbReference type="SAM" id="MobiDB-lite"/>
    </source>
</evidence>
<dbReference type="PANTHER" id="PTHR38434:SF1">
    <property type="entry name" value="BLL2549 PROTEIN"/>
    <property type="match status" value="1"/>
</dbReference>
<feature type="transmembrane region" description="Helical" evidence="2">
    <location>
        <begin position="123"/>
        <end position="146"/>
    </location>
</feature>
<accession>A0ABZ2MI90</accession>
<feature type="transmembrane region" description="Helical" evidence="2">
    <location>
        <begin position="257"/>
        <end position="275"/>
    </location>
</feature>
<feature type="transmembrane region" description="Helical" evidence="2">
    <location>
        <begin position="179"/>
        <end position="200"/>
    </location>
</feature>
<dbReference type="RefSeq" id="WP_338750083.1">
    <property type="nucleotide sequence ID" value="NZ_CP144913.1"/>
</dbReference>
<protein>
    <submittedName>
        <fullName evidence="3">DUF2339 domain-containing protein</fullName>
    </submittedName>
</protein>
<keyword evidence="4" id="KW-1185">Reference proteome</keyword>
<feature type="transmembrane region" description="Helical" evidence="2">
    <location>
        <begin position="306"/>
        <end position="327"/>
    </location>
</feature>
<feature type="transmembrane region" description="Helical" evidence="2">
    <location>
        <begin position="206"/>
        <end position="227"/>
    </location>
</feature>